<dbReference type="InterPro" id="IPR016185">
    <property type="entry name" value="PreATP-grasp_dom_sf"/>
</dbReference>
<organism evidence="2">
    <name type="scientific">marine metagenome</name>
    <dbReference type="NCBI Taxonomy" id="408172"/>
    <lineage>
        <taxon>unclassified sequences</taxon>
        <taxon>metagenomes</taxon>
        <taxon>ecological metagenomes</taxon>
    </lineage>
</organism>
<dbReference type="AlphaFoldDB" id="A0A382VVY7"/>
<proteinExistence type="predicted"/>
<feature type="domain" description="Carbamoyl phosphate synthase preATP-grasp" evidence="1">
    <location>
        <begin position="1"/>
        <end position="43"/>
    </location>
</feature>
<reference evidence="2" key="1">
    <citation type="submission" date="2018-05" db="EMBL/GenBank/DDBJ databases">
        <authorList>
            <person name="Lanie J.A."/>
            <person name="Ng W.-L."/>
            <person name="Kazmierczak K.M."/>
            <person name="Andrzejewski T.M."/>
            <person name="Davidsen T.M."/>
            <person name="Wayne K.J."/>
            <person name="Tettelin H."/>
            <person name="Glass J.I."/>
            <person name="Rusch D."/>
            <person name="Podicherti R."/>
            <person name="Tsui H.-C.T."/>
            <person name="Winkler M.E."/>
        </authorList>
    </citation>
    <scope>NUCLEOTIDE SEQUENCE</scope>
</reference>
<dbReference type="EMBL" id="UINC01154657">
    <property type="protein sequence ID" value="SVD50061.1"/>
    <property type="molecule type" value="Genomic_DNA"/>
</dbReference>
<gene>
    <name evidence="2" type="ORF">METZ01_LOCUS402915</name>
</gene>
<name>A0A382VVY7_9ZZZZ</name>
<dbReference type="Gene3D" id="3.40.50.20">
    <property type="match status" value="1"/>
</dbReference>
<evidence type="ECO:0000313" key="2">
    <source>
        <dbReference type="EMBL" id="SVD50061.1"/>
    </source>
</evidence>
<accession>A0A382VVY7</accession>
<evidence type="ECO:0000259" key="1">
    <source>
        <dbReference type="Pfam" id="PF25596"/>
    </source>
</evidence>
<feature type="non-terminal residue" evidence="2">
    <location>
        <position position="44"/>
    </location>
</feature>
<dbReference type="SUPFAM" id="SSF52440">
    <property type="entry name" value="PreATP-grasp domain"/>
    <property type="match status" value="1"/>
</dbReference>
<dbReference type="Pfam" id="PF25596">
    <property type="entry name" value="CPSase_L_D1"/>
    <property type="match status" value="1"/>
</dbReference>
<protein>
    <recommendedName>
        <fullName evidence="1">Carbamoyl phosphate synthase preATP-grasp domain-containing protein</fullName>
    </recommendedName>
</protein>
<sequence>MTDRNLADATYLEPITLEAVTAIIEKELPDVILPTVGGQTGLDI</sequence>
<dbReference type="InterPro" id="IPR058047">
    <property type="entry name" value="CPSase_preATP-grasp"/>
</dbReference>